<dbReference type="RefSeq" id="WP_053380370.1">
    <property type="nucleotide sequence ID" value="NZ_CP011801.1"/>
</dbReference>
<dbReference type="CDD" id="cd00093">
    <property type="entry name" value="HTH_XRE"/>
    <property type="match status" value="1"/>
</dbReference>
<protein>
    <submittedName>
        <fullName evidence="3">Helix-turn-helix domain protein</fullName>
    </submittedName>
</protein>
<evidence type="ECO:0000259" key="2">
    <source>
        <dbReference type="PROSITE" id="PS50943"/>
    </source>
</evidence>
<organism evidence="3 4">
    <name type="scientific">Nitrospira moscoviensis</name>
    <dbReference type="NCBI Taxonomy" id="42253"/>
    <lineage>
        <taxon>Bacteria</taxon>
        <taxon>Pseudomonadati</taxon>
        <taxon>Nitrospirota</taxon>
        <taxon>Nitrospiria</taxon>
        <taxon>Nitrospirales</taxon>
        <taxon>Nitrospiraceae</taxon>
        <taxon>Nitrospira</taxon>
    </lineage>
</organism>
<feature type="region of interest" description="Disordered" evidence="1">
    <location>
        <begin position="1"/>
        <end position="21"/>
    </location>
</feature>
<evidence type="ECO:0000313" key="3">
    <source>
        <dbReference type="EMBL" id="ALA59342.1"/>
    </source>
</evidence>
<dbReference type="PROSITE" id="PS50943">
    <property type="entry name" value="HTH_CROC1"/>
    <property type="match status" value="1"/>
</dbReference>
<evidence type="ECO:0000256" key="1">
    <source>
        <dbReference type="SAM" id="MobiDB-lite"/>
    </source>
</evidence>
<accession>A0A0K2GFG3</accession>
<dbReference type="OrthoDB" id="884972at2"/>
<gene>
    <name evidence="3" type="ORF">NITMOv2_2937</name>
</gene>
<dbReference type="AlphaFoldDB" id="A0A0K2GFG3"/>
<dbReference type="SMART" id="SM00530">
    <property type="entry name" value="HTH_XRE"/>
    <property type="match status" value="1"/>
</dbReference>
<dbReference type="InterPro" id="IPR001387">
    <property type="entry name" value="Cro/C1-type_HTH"/>
</dbReference>
<feature type="compositionally biased region" description="Basic and acidic residues" evidence="1">
    <location>
        <begin position="12"/>
        <end position="21"/>
    </location>
</feature>
<dbReference type="KEGG" id="nmv:NITMOv2_2937"/>
<reference evidence="3 4" key="1">
    <citation type="journal article" date="2015" name="Proc. Natl. Acad. Sci. U.S.A.">
        <title>Expanded metabolic versatility of ubiquitous nitrite-oxidizing bacteria from the genus Nitrospira.</title>
        <authorList>
            <person name="Koch H."/>
            <person name="Lucker S."/>
            <person name="Albertsen M."/>
            <person name="Kitzinger K."/>
            <person name="Herbold C."/>
            <person name="Spieck E."/>
            <person name="Nielsen P.H."/>
            <person name="Wagner M."/>
            <person name="Daims H."/>
        </authorList>
    </citation>
    <scope>NUCLEOTIDE SEQUENCE [LARGE SCALE GENOMIC DNA]</scope>
    <source>
        <strain evidence="3 4">NSP M-1</strain>
    </source>
</reference>
<sequence length="121" mass="13135">MTRRALSSLGKMVKERRGDKKLRETAKEIGISPATLMRIEGGRIPDVATFGKVCHWLGVDPGEFLGFDGKTPNTSECISISAHFKGDATPNHETANALGQMILFAMRMQPHPGVTIDNGDV</sequence>
<dbReference type="STRING" id="42253.NITMOv2_2937"/>
<name>A0A0K2GFG3_NITMO</name>
<dbReference type="Gene3D" id="1.10.260.40">
    <property type="entry name" value="lambda repressor-like DNA-binding domains"/>
    <property type="match status" value="1"/>
</dbReference>
<dbReference type="Proteomes" id="UP000069205">
    <property type="component" value="Chromosome"/>
</dbReference>
<dbReference type="PATRIC" id="fig|42253.5.peg.2907"/>
<dbReference type="EMBL" id="CP011801">
    <property type="protein sequence ID" value="ALA59342.1"/>
    <property type="molecule type" value="Genomic_DNA"/>
</dbReference>
<feature type="domain" description="HTH cro/C1-type" evidence="2">
    <location>
        <begin position="13"/>
        <end position="64"/>
    </location>
</feature>
<dbReference type="SUPFAM" id="SSF47413">
    <property type="entry name" value="lambda repressor-like DNA-binding domains"/>
    <property type="match status" value="1"/>
</dbReference>
<proteinExistence type="predicted"/>
<dbReference type="InterPro" id="IPR010982">
    <property type="entry name" value="Lambda_DNA-bd_dom_sf"/>
</dbReference>
<dbReference type="GO" id="GO:0003677">
    <property type="term" value="F:DNA binding"/>
    <property type="evidence" value="ECO:0007669"/>
    <property type="project" value="InterPro"/>
</dbReference>
<evidence type="ECO:0000313" key="4">
    <source>
        <dbReference type="Proteomes" id="UP000069205"/>
    </source>
</evidence>
<keyword evidence="4" id="KW-1185">Reference proteome</keyword>
<dbReference type="Pfam" id="PF01381">
    <property type="entry name" value="HTH_3"/>
    <property type="match status" value="1"/>
</dbReference>